<keyword evidence="2" id="KW-1185">Reference proteome</keyword>
<accession>A0AAV4WVK2</accession>
<evidence type="ECO:0000313" key="1">
    <source>
        <dbReference type="EMBL" id="GIY86950.1"/>
    </source>
</evidence>
<reference evidence="1 2" key="1">
    <citation type="submission" date="2021-06" db="EMBL/GenBank/DDBJ databases">
        <title>Caerostris darwini draft genome.</title>
        <authorList>
            <person name="Kono N."/>
            <person name="Arakawa K."/>
        </authorList>
    </citation>
    <scope>NUCLEOTIDE SEQUENCE [LARGE SCALE GENOMIC DNA]</scope>
</reference>
<comment type="caution">
    <text evidence="1">The sequence shown here is derived from an EMBL/GenBank/DDBJ whole genome shotgun (WGS) entry which is preliminary data.</text>
</comment>
<gene>
    <name evidence="1" type="ORF">CDAR_289921</name>
</gene>
<dbReference type="EMBL" id="BPLQ01015260">
    <property type="protein sequence ID" value="GIY86950.1"/>
    <property type="molecule type" value="Genomic_DNA"/>
</dbReference>
<protein>
    <submittedName>
        <fullName evidence="1">Uncharacterized protein</fullName>
    </submittedName>
</protein>
<dbReference type="Proteomes" id="UP001054837">
    <property type="component" value="Unassembled WGS sequence"/>
</dbReference>
<name>A0AAV4WVK2_9ARAC</name>
<sequence>MCAPILLSSLTLKSLDNYFLTHQYIRKTFLWSTFTSPKSTNVGVPLPLSLREKQKGDLTWHLQRCRWTSEEFEHSNYRGALPLTNRNCNPLGSKLTIFCVFERQVNSWPSQQRMHQVKCNIDNPGGHAP</sequence>
<proteinExistence type="predicted"/>
<dbReference type="AlphaFoldDB" id="A0AAV4WVK2"/>
<evidence type="ECO:0000313" key="2">
    <source>
        <dbReference type="Proteomes" id="UP001054837"/>
    </source>
</evidence>
<organism evidence="1 2">
    <name type="scientific">Caerostris darwini</name>
    <dbReference type="NCBI Taxonomy" id="1538125"/>
    <lineage>
        <taxon>Eukaryota</taxon>
        <taxon>Metazoa</taxon>
        <taxon>Ecdysozoa</taxon>
        <taxon>Arthropoda</taxon>
        <taxon>Chelicerata</taxon>
        <taxon>Arachnida</taxon>
        <taxon>Araneae</taxon>
        <taxon>Araneomorphae</taxon>
        <taxon>Entelegynae</taxon>
        <taxon>Araneoidea</taxon>
        <taxon>Araneidae</taxon>
        <taxon>Caerostris</taxon>
    </lineage>
</organism>